<gene>
    <name evidence="1" type="ORF">KI387_029112</name>
</gene>
<feature type="non-terminal residue" evidence="1">
    <location>
        <position position="59"/>
    </location>
</feature>
<dbReference type="Proteomes" id="UP000824469">
    <property type="component" value="Unassembled WGS sequence"/>
</dbReference>
<comment type="caution">
    <text evidence="1">The sequence shown here is derived from an EMBL/GenBank/DDBJ whole genome shotgun (WGS) entry which is preliminary data.</text>
</comment>
<proteinExistence type="predicted"/>
<reference evidence="1 2" key="1">
    <citation type="journal article" date="2021" name="Nat. Plants">
        <title>The Taxus genome provides insights into paclitaxel biosynthesis.</title>
        <authorList>
            <person name="Xiong X."/>
            <person name="Gou J."/>
            <person name="Liao Q."/>
            <person name="Li Y."/>
            <person name="Zhou Q."/>
            <person name="Bi G."/>
            <person name="Li C."/>
            <person name="Du R."/>
            <person name="Wang X."/>
            <person name="Sun T."/>
            <person name="Guo L."/>
            <person name="Liang H."/>
            <person name="Lu P."/>
            <person name="Wu Y."/>
            <person name="Zhang Z."/>
            <person name="Ro D.K."/>
            <person name="Shang Y."/>
            <person name="Huang S."/>
            <person name="Yan J."/>
        </authorList>
    </citation>
    <scope>NUCLEOTIDE SEQUENCE [LARGE SCALE GENOMIC DNA]</scope>
    <source>
        <strain evidence="1">Ta-2019</strain>
    </source>
</reference>
<evidence type="ECO:0000313" key="2">
    <source>
        <dbReference type="Proteomes" id="UP000824469"/>
    </source>
</evidence>
<sequence>MERQPLALESVEEVAACLEKEDKLKVVALIAEYSKVLVDVKIATQSAKATYDNCADRDR</sequence>
<name>A0AA38FCX7_TAXCH</name>
<accession>A0AA38FCX7</accession>
<dbReference type="AlphaFoldDB" id="A0AA38FCX7"/>
<keyword evidence="2" id="KW-1185">Reference proteome</keyword>
<protein>
    <submittedName>
        <fullName evidence="1">Uncharacterized protein</fullName>
    </submittedName>
</protein>
<dbReference type="EMBL" id="JAHRHJ020000010">
    <property type="protein sequence ID" value="KAH9297430.1"/>
    <property type="molecule type" value="Genomic_DNA"/>
</dbReference>
<organism evidence="1 2">
    <name type="scientific">Taxus chinensis</name>
    <name type="common">Chinese yew</name>
    <name type="synonym">Taxus wallichiana var. chinensis</name>
    <dbReference type="NCBI Taxonomy" id="29808"/>
    <lineage>
        <taxon>Eukaryota</taxon>
        <taxon>Viridiplantae</taxon>
        <taxon>Streptophyta</taxon>
        <taxon>Embryophyta</taxon>
        <taxon>Tracheophyta</taxon>
        <taxon>Spermatophyta</taxon>
        <taxon>Pinopsida</taxon>
        <taxon>Pinidae</taxon>
        <taxon>Conifers II</taxon>
        <taxon>Cupressales</taxon>
        <taxon>Taxaceae</taxon>
        <taxon>Taxus</taxon>
    </lineage>
</organism>
<evidence type="ECO:0000313" key="1">
    <source>
        <dbReference type="EMBL" id="KAH9297430.1"/>
    </source>
</evidence>